<name>A0A101LUX7_PICGL</name>
<reference evidence="1" key="1">
    <citation type="journal article" date="2015" name="Genome Biol. Evol.">
        <title>Organellar Genomes of White Spruce (Picea glauca): Assembly and Annotation.</title>
        <authorList>
            <person name="Jackman S.D."/>
            <person name="Warren R.L."/>
            <person name="Gibb E.A."/>
            <person name="Vandervalk B.P."/>
            <person name="Mohamadi H."/>
            <person name="Chu J."/>
            <person name="Raymond A."/>
            <person name="Pleasance S."/>
            <person name="Coope R."/>
            <person name="Wildung M.R."/>
            <person name="Ritland C.E."/>
            <person name="Bousquet J."/>
            <person name="Jones S.J."/>
            <person name="Bohlmann J."/>
            <person name="Birol I."/>
        </authorList>
    </citation>
    <scope>NUCLEOTIDE SEQUENCE [LARGE SCALE GENOMIC DNA]</scope>
    <source>
        <tissue evidence="1">Flushing bud</tissue>
    </source>
</reference>
<evidence type="ECO:0000313" key="1">
    <source>
        <dbReference type="EMBL" id="KUM45812.1"/>
    </source>
</evidence>
<organism evidence="1">
    <name type="scientific">Picea glauca</name>
    <name type="common">White spruce</name>
    <name type="synonym">Pinus glauca</name>
    <dbReference type="NCBI Taxonomy" id="3330"/>
    <lineage>
        <taxon>Eukaryota</taxon>
        <taxon>Viridiplantae</taxon>
        <taxon>Streptophyta</taxon>
        <taxon>Embryophyta</taxon>
        <taxon>Tracheophyta</taxon>
        <taxon>Spermatophyta</taxon>
        <taxon>Pinopsida</taxon>
        <taxon>Pinidae</taxon>
        <taxon>Conifers I</taxon>
        <taxon>Pinales</taxon>
        <taxon>Pinaceae</taxon>
        <taxon>Picea</taxon>
    </lineage>
</organism>
<comment type="caution">
    <text evidence="1">The sequence shown here is derived from an EMBL/GenBank/DDBJ whole genome shotgun (WGS) entry which is preliminary data.</text>
</comment>
<sequence>MLTLSFVTPFPLASCSRTHPNSRNSGIFPASFPQMAALSPPRNLILWDLSSPKPK</sequence>
<keyword evidence="1" id="KW-0496">Mitochondrion</keyword>
<proteinExistence type="predicted"/>
<gene>
    <name evidence="1" type="ORF">ABT39_MTgene2380</name>
</gene>
<dbReference type="EMBL" id="LKAM01000016">
    <property type="protein sequence ID" value="KUM45812.1"/>
    <property type="molecule type" value="Genomic_DNA"/>
</dbReference>
<accession>A0A101LUX7</accession>
<geneLocation type="mitochondrion" evidence="1"/>
<dbReference type="AlphaFoldDB" id="A0A101LUX7"/>
<protein>
    <submittedName>
        <fullName evidence="1">Uncharacterized protein</fullName>
    </submittedName>
</protein>